<dbReference type="AlphaFoldDB" id="A0A174CTQ7"/>
<organism evidence="1 2">
    <name type="scientific">Blautia obeum</name>
    <dbReference type="NCBI Taxonomy" id="40520"/>
    <lineage>
        <taxon>Bacteria</taxon>
        <taxon>Bacillati</taxon>
        <taxon>Bacillota</taxon>
        <taxon>Clostridia</taxon>
        <taxon>Lachnospirales</taxon>
        <taxon>Lachnospiraceae</taxon>
        <taxon>Blautia</taxon>
    </lineage>
</organism>
<accession>A0A174CTQ7</accession>
<sequence length="151" mass="17116">MKKISAHSKTSLFLMEMIFVLLFLALSSAACIRLFAAAKKNHIQAQEWRHIQTLTTSVGEILEDSDGTAKSFVSLFPDGQIQDNLIEWYYDSSWQLCSDSQASYKMELTLHETANPRQGTLTFYHATNDIQIYTIDLVFPIIENSDKEASS</sequence>
<reference evidence="1 2" key="1">
    <citation type="submission" date="2015-09" db="EMBL/GenBank/DDBJ databases">
        <authorList>
            <consortium name="Pathogen Informatics"/>
        </authorList>
    </citation>
    <scope>NUCLEOTIDE SEQUENCE [LARGE SCALE GENOMIC DNA]</scope>
    <source>
        <strain evidence="1 2">2789STDY5608837</strain>
    </source>
</reference>
<dbReference type="RefSeq" id="WP_005426482.1">
    <property type="nucleotide sequence ID" value="NZ_CYZD01000006.1"/>
</dbReference>
<dbReference type="PROSITE" id="PS51257">
    <property type="entry name" value="PROKAR_LIPOPROTEIN"/>
    <property type="match status" value="1"/>
</dbReference>
<proteinExistence type="predicted"/>
<dbReference type="GeneID" id="79803554"/>
<gene>
    <name evidence="1" type="ORF">ERS852394_01573</name>
</gene>
<dbReference type="EMBL" id="CYZD01000006">
    <property type="protein sequence ID" value="CUO14986.1"/>
    <property type="molecule type" value="Genomic_DNA"/>
</dbReference>
<dbReference type="Proteomes" id="UP000095409">
    <property type="component" value="Unassembled WGS sequence"/>
</dbReference>
<protein>
    <submittedName>
        <fullName evidence="1">Uncharacterized protein</fullName>
    </submittedName>
</protein>
<evidence type="ECO:0000313" key="2">
    <source>
        <dbReference type="Proteomes" id="UP000095409"/>
    </source>
</evidence>
<evidence type="ECO:0000313" key="1">
    <source>
        <dbReference type="EMBL" id="CUO14986.1"/>
    </source>
</evidence>
<name>A0A174CTQ7_9FIRM</name>